<keyword evidence="2 7" id="KW-0808">Transferase</keyword>
<feature type="binding site" evidence="7">
    <location>
        <position position="409"/>
    </location>
    <ligand>
        <name>ATP</name>
        <dbReference type="ChEBI" id="CHEBI:30616"/>
    </ligand>
</feature>
<feature type="binding site" evidence="7">
    <location>
        <position position="13"/>
    </location>
    <ligand>
        <name>ATP</name>
        <dbReference type="ChEBI" id="CHEBI:30616"/>
    </ligand>
</feature>
<feature type="binding site" evidence="7">
    <location>
        <position position="413"/>
    </location>
    <ligand>
        <name>ADP</name>
        <dbReference type="ChEBI" id="CHEBI:456216"/>
    </ligand>
</feature>
<feature type="binding site" evidence="7">
    <location>
        <position position="265"/>
    </location>
    <ligand>
        <name>ADP</name>
        <dbReference type="ChEBI" id="CHEBI:456216"/>
    </ligand>
</feature>
<dbReference type="EC" id="2.7.1.30" evidence="7"/>
<feature type="binding site" evidence="7">
    <location>
        <position position="14"/>
    </location>
    <ligand>
        <name>ATP</name>
        <dbReference type="ChEBI" id="CHEBI:30616"/>
    </ligand>
</feature>
<evidence type="ECO:0000256" key="4">
    <source>
        <dbReference type="ARBA" id="ARBA00022777"/>
    </source>
</evidence>
<keyword evidence="5 7" id="KW-0319">Glycerol metabolism</keyword>
<evidence type="ECO:0000256" key="8">
    <source>
        <dbReference type="RuleBase" id="RU003733"/>
    </source>
</evidence>
<keyword evidence="12" id="KW-1185">Reference proteome</keyword>
<evidence type="ECO:0000256" key="5">
    <source>
        <dbReference type="ARBA" id="ARBA00022798"/>
    </source>
</evidence>
<feature type="binding site" evidence="7">
    <location>
        <position position="409"/>
    </location>
    <ligand>
        <name>ADP</name>
        <dbReference type="ChEBI" id="CHEBI:456216"/>
    </ligand>
</feature>
<dbReference type="InterPro" id="IPR005999">
    <property type="entry name" value="Glycerol_kin"/>
</dbReference>
<dbReference type="InterPro" id="IPR000577">
    <property type="entry name" value="Carb_kinase_FGGY"/>
</dbReference>
<evidence type="ECO:0000313" key="11">
    <source>
        <dbReference type="EMBL" id="MEE1944377.1"/>
    </source>
</evidence>
<dbReference type="Pfam" id="PF02782">
    <property type="entry name" value="FGGY_C"/>
    <property type="match status" value="1"/>
</dbReference>
<evidence type="ECO:0000313" key="12">
    <source>
        <dbReference type="Proteomes" id="UP001336835"/>
    </source>
</evidence>
<feature type="domain" description="Carbohydrate kinase FGGY C-terminal" evidence="10">
    <location>
        <begin position="260"/>
        <end position="448"/>
    </location>
</feature>
<evidence type="ECO:0000256" key="6">
    <source>
        <dbReference type="ARBA" id="ARBA00022840"/>
    </source>
</evidence>
<feature type="binding site" evidence="7">
    <location>
        <position position="82"/>
    </location>
    <ligand>
        <name>glycerol</name>
        <dbReference type="ChEBI" id="CHEBI:17754"/>
    </ligand>
</feature>
<comment type="caution">
    <text evidence="11">The sequence shown here is derived from an EMBL/GenBank/DDBJ whole genome shotgun (WGS) entry which is preliminary data.</text>
</comment>
<feature type="binding site" evidence="7">
    <location>
        <position position="83"/>
    </location>
    <ligand>
        <name>sn-glycerol 3-phosphate</name>
        <dbReference type="ChEBI" id="CHEBI:57597"/>
    </ligand>
</feature>
<feature type="binding site" evidence="7">
    <location>
        <position position="265"/>
    </location>
    <ligand>
        <name>ATP</name>
        <dbReference type="ChEBI" id="CHEBI:30616"/>
    </ligand>
</feature>
<evidence type="ECO:0000256" key="7">
    <source>
        <dbReference type="HAMAP-Rule" id="MF_00186"/>
    </source>
</evidence>
<proteinExistence type="inferred from homology"/>
<feature type="binding site" evidence="7">
    <location>
        <position position="83"/>
    </location>
    <ligand>
        <name>glycerol</name>
        <dbReference type="ChEBI" id="CHEBI:17754"/>
    </ligand>
</feature>
<dbReference type="HAMAP" id="MF_00186">
    <property type="entry name" value="Glycerol_kin"/>
    <property type="match status" value="1"/>
</dbReference>
<feature type="binding site" evidence="7">
    <location>
        <position position="308"/>
    </location>
    <ligand>
        <name>ADP</name>
        <dbReference type="ChEBI" id="CHEBI:456216"/>
    </ligand>
</feature>
<evidence type="ECO:0000256" key="1">
    <source>
        <dbReference type="ARBA" id="ARBA00009156"/>
    </source>
</evidence>
<protein>
    <recommendedName>
        <fullName evidence="7">Glycerol kinase</fullName>
        <ecNumber evidence="7">2.7.1.30</ecNumber>
    </recommendedName>
    <alternativeName>
        <fullName evidence="7">ATP:glycerol 3-phosphotransferase</fullName>
    </alternativeName>
    <alternativeName>
        <fullName evidence="7">Glycerokinase</fullName>
        <shortName evidence="7">GK</shortName>
    </alternativeName>
</protein>
<feature type="binding site" evidence="7">
    <location>
        <position position="312"/>
    </location>
    <ligand>
        <name>ATP</name>
        <dbReference type="ChEBI" id="CHEBI:30616"/>
    </ligand>
</feature>
<evidence type="ECO:0000256" key="2">
    <source>
        <dbReference type="ARBA" id="ARBA00022679"/>
    </source>
</evidence>
<gene>
    <name evidence="7 11" type="primary">glpK</name>
    <name evidence="11" type="ORF">VRU48_04610</name>
</gene>
<name>A0ABU7I4R4_9SPHI</name>
<evidence type="ECO:0000259" key="9">
    <source>
        <dbReference type="Pfam" id="PF00370"/>
    </source>
</evidence>
<comment type="activity regulation">
    <text evidence="7">Inhibited by fructose 1,6-bisphosphate (FBP).</text>
</comment>
<feature type="binding site" evidence="7">
    <location>
        <position position="12"/>
    </location>
    <ligand>
        <name>ADP</name>
        <dbReference type="ChEBI" id="CHEBI:456216"/>
    </ligand>
</feature>
<comment type="catalytic activity">
    <reaction evidence="7">
        <text>glycerol + ATP = sn-glycerol 3-phosphate + ADP + H(+)</text>
        <dbReference type="Rhea" id="RHEA:21644"/>
        <dbReference type="ChEBI" id="CHEBI:15378"/>
        <dbReference type="ChEBI" id="CHEBI:17754"/>
        <dbReference type="ChEBI" id="CHEBI:30616"/>
        <dbReference type="ChEBI" id="CHEBI:57597"/>
        <dbReference type="ChEBI" id="CHEBI:456216"/>
        <dbReference type="EC" id="2.7.1.30"/>
    </reaction>
</comment>
<feature type="binding site" evidence="7">
    <location>
        <position position="16"/>
    </location>
    <ligand>
        <name>ADP</name>
        <dbReference type="ChEBI" id="CHEBI:456216"/>
    </ligand>
</feature>
<dbReference type="EMBL" id="JAZDQT010000001">
    <property type="protein sequence ID" value="MEE1944377.1"/>
    <property type="molecule type" value="Genomic_DNA"/>
</dbReference>
<dbReference type="InterPro" id="IPR018484">
    <property type="entry name" value="FGGY_N"/>
</dbReference>
<keyword evidence="4 7" id="KW-0418">Kinase</keyword>
<dbReference type="PROSITE" id="PS00445">
    <property type="entry name" value="FGGY_KINASES_2"/>
    <property type="match status" value="1"/>
</dbReference>
<dbReference type="CDD" id="cd07786">
    <property type="entry name" value="FGGY_EcGK_like"/>
    <property type="match status" value="1"/>
</dbReference>
<feature type="binding site" evidence="7">
    <location>
        <position position="243"/>
    </location>
    <ligand>
        <name>glycerol</name>
        <dbReference type="ChEBI" id="CHEBI:17754"/>
    </ligand>
</feature>
<organism evidence="11 12">
    <name type="scientific">Pedobacter albus</name>
    <dbReference type="NCBI Taxonomy" id="3113905"/>
    <lineage>
        <taxon>Bacteria</taxon>
        <taxon>Pseudomonadati</taxon>
        <taxon>Bacteroidota</taxon>
        <taxon>Sphingobacteriia</taxon>
        <taxon>Sphingobacteriales</taxon>
        <taxon>Sphingobacteriaceae</taxon>
        <taxon>Pedobacter</taxon>
    </lineage>
</organism>
<feature type="binding site" evidence="7">
    <location>
        <position position="243"/>
    </location>
    <ligand>
        <name>sn-glycerol 3-phosphate</name>
        <dbReference type="ChEBI" id="CHEBI:57597"/>
    </ligand>
</feature>
<comment type="pathway">
    <text evidence="7">Polyol metabolism; glycerol degradation via glycerol kinase pathway; sn-glycerol 3-phosphate from glycerol: step 1/1.</text>
</comment>
<dbReference type="InterPro" id="IPR018483">
    <property type="entry name" value="Carb_kinase_FGGY_CS"/>
</dbReference>
<feature type="binding site" evidence="7">
    <location>
        <position position="134"/>
    </location>
    <ligand>
        <name>glycerol</name>
        <dbReference type="ChEBI" id="CHEBI:17754"/>
    </ligand>
</feature>
<dbReference type="PANTHER" id="PTHR10196">
    <property type="entry name" value="SUGAR KINASE"/>
    <property type="match status" value="1"/>
</dbReference>
<comment type="similarity">
    <text evidence="1 7 8">Belongs to the FGGY kinase family.</text>
</comment>
<accession>A0ABU7I4R4</accession>
<dbReference type="Proteomes" id="UP001336835">
    <property type="component" value="Unassembled WGS sequence"/>
</dbReference>
<feature type="binding site" evidence="7">
    <location>
        <position position="82"/>
    </location>
    <ligand>
        <name>sn-glycerol 3-phosphate</name>
        <dbReference type="ChEBI" id="CHEBI:57597"/>
    </ligand>
</feature>
<comment type="function">
    <text evidence="7">Key enzyme in the regulation of glycerol uptake and metabolism. Catalyzes the phosphorylation of glycerol to yield sn-glycerol 3-phosphate.</text>
</comment>
<dbReference type="RefSeq" id="WP_330106750.1">
    <property type="nucleotide sequence ID" value="NZ_JAZDQT010000001.1"/>
</dbReference>
<dbReference type="InterPro" id="IPR043129">
    <property type="entry name" value="ATPase_NBD"/>
</dbReference>
<dbReference type="PIRSF" id="PIRSF000538">
    <property type="entry name" value="GlpK"/>
    <property type="match status" value="1"/>
</dbReference>
<evidence type="ECO:0000259" key="10">
    <source>
        <dbReference type="Pfam" id="PF02782"/>
    </source>
</evidence>
<reference evidence="11 12" key="1">
    <citation type="submission" date="2024-01" db="EMBL/GenBank/DDBJ databases">
        <title>Pedobacter sp. nov., isolated from fresh soil.</title>
        <authorList>
            <person name="Le N.T.T."/>
        </authorList>
    </citation>
    <scope>NUCLEOTIDE SEQUENCE [LARGE SCALE GENOMIC DNA]</scope>
    <source>
        <strain evidence="11 12">KR3-3</strain>
    </source>
</reference>
<dbReference type="NCBIfam" id="TIGR01311">
    <property type="entry name" value="glycerol_kin"/>
    <property type="match status" value="1"/>
</dbReference>
<evidence type="ECO:0000256" key="3">
    <source>
        <dbReference type="ARBA" id="ARBA00022741"/>
    </source>
</evidence>
<dbReference type="Pfam" id="PF00370">
    <property type="entry name" value="FGGY_N"/>
    <property type="match status" value="1"/>
</dbReference>
<feature type="binding site" evidence="7">
    <location>
        <position position="12"/>
    </location>
    <ligand>
        <name>sn-glycerol 3-phosphate</name>
        <dbReference type="ChEBI" id="CHEBI:57597"/>
    </ligand>
</feature>
<keyword evidence="6 7" id="KW-0067">ATP-binding</keyword>
<keyword evidence="3 7" id="KW-0547">Nucleotide-binding</keyword>
<dbReference type="NCBIfam" id="NF000756">
    <property type="entry name" value="PRK00047.1"/>
    <property type="match status" value="1"/>
</dbReference>
<dbReference type="GO" id="GO:0004370">
    <property type="term" value="F:glycerol kinase activity"/>
    <property type="evidence" value="ECO:0007669"/>
    <property type="project" value="UniProtKB-EC"/>
</dbReference>
<dbReference type="InterPro" id="IPR018485">
    <property type="entry name" value="FGGY_C"/>
</dbReference>
<feature type="binding site" evidence="7">
    <location>
        <position position="134"/>
    </location>
    <ligand>
        <name>sn-glycerol 3-phosphate</name>
        <dbReference type="ChEBI" id="CHEBI:57597"/>
    </ligand>
</feature>
<feature type="binding site" evidence="7">
    <location>
        <position position="244"/>
    </location>
    <ligand>
        <name>glycerol</name>
        <dbReference type="ChEBI" id="CHEBI:17754"/>
    </ligand>
</feature>
<feature type="binding site" evidence="7">
    <location>
        <position position="308"/>
    </location>
    <ligand>
        <name>ATP</name>
        <dbReference type="ChEBI" id="CHEBI:30616"/>
    </ligand>
</feature>
<feature type="domain" description="Carbohydrate kinase FGGY N-terminal" evidence="9">
    <location>
        <begin position="4"/>
        <end position="250"/>
    </location>
</feature>
<sequence length="498" mass="54116">MGNYVLALDQGTTSSRAIVFNRSGEIVSIAQKEFKQIYPEAGWVEHDPLEIWFTQLAVAAEAIVKAGLTAKDINAIGITNQRETTVVWDRTTGQPIYNAIVWQDRRTSAYCDEIKSKGLAKSLQDKTGLIIDSYFSATKARWILQNVPGAQEKAAKGELAFGTIDTWLIWKLTNGTTHVTDVSNASRTLLYNIHTLTWDKELLELFGIPSSMLPEVKSSSEIYGETAGQILAAKIPIAGIAGDQQAALFGQMCIEPGMVKNTYGTGCFMLMNIGKTPKISTNNLLTTIAWKLNGEVYYALEGSIFIAGAIVQWLRDELGFISKSADVEKLAAKVKDTQGVYIVPAFAGLGAPHWDQHARGTITGLTRGTNKSHIARAALESIAYQTMDVLKAMESDAGVGIAELRVDGGATANNLLMQFQADVLDCKVIRPKITEVTAIGAAYLAGLATGFWESVAQIKSQWQIDQTFTATEGLDNTAKIKGWNRAIKAAKINAIEND</sequence>
<feature type="binding site" evidence="7">
    <location>
        <position position="12"/>
    </location>
    <ligand>
        <name>ATP</name>
        <dbReference type="ChEBI" id="CHEBI:30616"/>
    </ligand>
</feature>
<dbReference type="Gene3D" id="3.30.420.40">
    <property type="match status" value="2"/>
</dbReference>
<dbReference type="SUPFAM" id="SSF53067">
    <property type="entry name" value="Actin-like ATPase domain"/>
    <property type="match status" value="2"/>
</dbReference>
<dbReference type="PANTHER" id="PTHR10196:SF69">
    <property type="entry name" value="GLYCEROL KINASE"/>
    <property type="match status" value="1"/>
</dbReference>